<evidence type="ECO:0000313" key="5">
    <source>
        <dbReference type="Proteomes" id="UP000593892"/>
    </source>
</evidence>
<dbReference type="Proteomes" id="UP000593892">
    <property type="component" value="Chromosome"/>
</dbReference>
<reference evidence="4 5" key="1">
    <citation type="submission" date="2020-10" db="EMBL/GenBank/DDBJ databases">
        <title>Complete genome sequence of Paludibaculum fermentans P105T, a facultatively anaerobic acidobacterium capable of dissimilatory Fe(III) reduction.</title>
        <authorList>
            <person name="Dedysh S.N."/>
            <person name="Beletsky A.V."/>
            <person name="Kulichevskaya I.S."/>
            <person name="Mardanov A.V."/>
            <person name="Ravin N.V."/>
        </authorList>
    </citation>
    <scope>NUCLEOTIDE SEQUENCE [LARGE SCALE GENOMIC DNA]</scope>
    <source>
        <strain evidence="4 5">P105</strain>
    </source>
</reference>
<dbReference type="InterPro" id="IPR000917">
    <property type="entry name" value="Sulfatase_N"/>
</dbReference>
<keyword evidence="2 4" id="KW-0378">Hydrolase</keyword>
<dbReference type="KEGG" id="pfer:IRI77_30330"/>
<evidence type="ECO:0000256" key="2">
    <source>
        <dbReference type="ARBA" id="ARBA00022801"/>
    </source>
</evidence>
<protein>
    <submittedName>
        <fullName evidence="4">Sulfatase-like hydrolase/transferase</fullName>
    </submittedName>
</protein>
<sequence>MNWTRRTFLTGAAAAPLFAQRRGKKGDAPGPKPNILLIMADEVPSWVLGCYGNQEIPTPNIDRMAAGGSRFVRSFACTPAATPNRITLLSGRTPRQHGLHDAGAALPASFASEKLLSDVLSQNGYRCGYAGLWDAASGAPGHGFSSAGTAISGKGSGAEAVTSQALAFLDEQKKDAPFFLALSYPSPMLLQQSSAKQFHARFASAKFESYGTMPVSAHAALGKEYLSDTLGNLRKYAAGLTELDGQLAALPGKLLAKGLFDNTLVVFTGTSGHLLGRHGLWGDGRASNPPNMYDEAVGVPMIWQWPGMFPVQAARPEVVSAYDVFPTLCSAAGLKADAKSLCGRDFLQVVMNRVPAQKKSWSDLVFADMGDTEMARDNYYKVIIRDGGQGSNEFYDLRQDSLEKNNRYDNPGYVTVRDTMAKSLADWRQTYA</sequence>
<proteinExistence type="inferred from homology"/>
<keyword evidence="5" id="KW-1185">Reference proteome</keyword>
<evidence type="ECO:0000313" key="4">
    <source>
        <dbReference type="EMBL" id="QOY87031.1"/>
    </source>
</evidence>
<dbReference type="SUPFAM" id="SSF53649">
    <property type="entry name" value="Alkaline phosphatase-like"/>
    <property type="match status" value="1"/>
</dbReference>
<dbReference type="PANTHER" id="PTHR42693">
    <property type="entry name" value="ARYLSULFATASE FAMILY MEMBER"/>
    <property type="match status" value="1"/>
</dbReference>
<evidence type="ECO:0000256" key="1">
    <source>
        <dbReference type="ARBA" id="ARBA00008779"/>
    </source>
</evidence>
<evidence type="ECO:0000259" key="3">
    <source>
        <dbReference type="Pfam" id="PF00884"/>
    </source>
</evidence>
<dbReference type="PANTHER" id="PTHR42693:SF53">
    <property type="entry name" value="ENDO-4-O-SULFATASE"/>
    <property type="match status" value="1"/>
</dbReference>
<dbReference type="Gene3D" id="3.40.720.10">
    <property type="entry name" value="Alkaline Phosphatase, subunit A"/>
    <property type="match status" value="1"/>
</dbReference>
<dbReference type="AlphaFoldDB" id="A0A7S7NNT9"/>
<name>A0A7S7NNT9_PALFE</name>
<dbReference type="InterPro" id="IPR050738">
    <property type="entry name" value="Sulfatase"/>
</dbReference>
<dbReference type="EMBL" id="CP063849">
    <property type="protein sequence ID" value="QOY87031.1"/>
    <property type="molecule type" value="Genomic_DNA"/>
</dbReference>
<comment type="similarity">
    <text evidence="1">Belongs to the sulfatase family.</text>
</comment>
<organism evidence="4 5">
    <name type="scientific">Paludibaculum fermentans</name>
    <dbReference type="NCBI Taxonomy" id="1473598"/>
    <lineage>
        <taxon>Bacteria</taxon>
        <taxon>Pseudomonadati</taxon>
        <taxon>Acidobacteriota</taxon>
        <taxon>Terriglobia</taxon>
        <taxon>Bryobacterales</taxon>
        <taxon>Bryobacteraceae</taxon>
        <taxon>Paludibaculum</taxon>
    </lineage>
</organism>
<gene>
    <name evidence="4" type="ORF">IRI77_30330</name>
</gene>
<keyword evidence="4" id="KW-0808">Transferase</keyword>
<dbReference type="GO" id="GO:0016740">
    <property type="term" value="F:transferase activity"/>
    <property type="evidence" value="ECO:0007669"/>
    <property type="project" value="UniProtKB-KW"/>
</dbReference>
<feature type="domain" description="Sulfatase N-terminal" evidence="3">
    <location>
        <begin position="33"/>
        <end position="333"/>
    </location>
</feature>
<dbReference type="InterPro" id="IPR017850">
    <property type="entry name" value="Alkaline_phosphatase_core_sf"/>
</dbReference>
<dbReference type="RefSeq" id="WP_194448700.1">
    <property type="nucleotide sequence ID" value="NZ_CP063849.1"/>
</dbReference>
<accession>A0A7S7NNT9</accession>
<dbReference type="GO" id="GO:0004065">
    <property type="term" value="F:arylsulfatase activity"/>
    <property type="evidence" value="ECO:0007669"/>
    <property type="project" value="TreeGrafter"/>
</dbReference>
<dbReference type="Pfam" id="PF00884">
    <property type="entry name" value="Sulfatase"/>
    <property type="match status" value="1"/>
</dbReference>